<organism evidence="3">
    <name type="scientific">marine sediment metagenome</name>
    <dbReference type="NCBI Taxonomy" id="412755"/>
    <lineage>
        <taxon>unclassified sequences</taxon>
        <taxon>metagenomes</taxon>
        <taxon>ecological metagenomes</taxon>
    </lineage>
</organism>
<accession>A0A0F9AV76</accession>
<dbReference type="EMBL" id="LAZR01055550">
    <property type="protein sequence ID" value="KKK76116.1"/>
    <property type="molecule type" value="Genomic_DNA"/>
</dbReference>
<evidence type="ECO:0000259" key="2">
    <source>
        <dbReference type="Pfam" id="PF16173"/>
    </source>
</evidence>
<protein>
    <recommendedName>
        <fullName evidence="2">DUF4874 domain-containing protein</fullName>
    </recommendedName>
</protein>
<sequence length="268" mass="31125">MGLRNPERGLRFETRIAEPIGQGNNAMGWIRAMQRFEPDGLTLSQTYCYLNEFVDRPISQEKLDYLQRDFDVMRRYGFKCVLRFAYQRGNLKGPEKQWTLRHIEQLKPIIEKNSDVIFILQAGFIGMWGEWHGDTHIAHDDYDARAEILSKILELVPEDRFTQVRVPKFKRILIPRMKERPYQEVKEGTAFSLEPEARIGFNNDGVLAGPTHGGTWPEKPYFGSKENPEYARATRESAWTPTEGEMFWSDQAWDEVEETGKGVDGFNA</sequence>
<dbReference type="Pfam" id="PF16173">
    <property type="entry name" value="DUF4874"/>
    <property type="match status" value="1"/>
</dbReference>
<evidence type="ECO:0000313" key="3">
    <source>
        <dbReference type="EMBL" id="KKK76116.1"/>
    </source>
</evidence>
<feature type="compositionally biased region" description="Basic and acidic residues" evidence="1">
    <location>
        <begin position="226"/>
        <end position="235"/>
    </location>
</feature>
<name>A0A0F9AV76_9ZZZZ</name>
<feature type="non-terminal residue" evidence="3">
    <location>
        <position position="268"/>
    </location>
</feature>
<feature type="region of interest" description="Disordered" evidence="1">
    <location>
        <begin position="212"/>
        <end position="246"/>
    </location>
</feature>
<reference evidence="3" key="1">
    <citation type="journal article" date="2015" name="Nature">
        <title>Complex archaea that bridge the gap between prokaryotes and eukaryotes.</title>
        <authorList>
            <person name="Spang A."/>
            <person name="Saw J.H."/>
            <person name="Jorgensen S.L."/>
            <person name="Zaremba-Niedzwiedzka K."/>
            <person name="Martijn J."/>
            <person name="Lind A.E."/>
            <person name="van Eijk R."/>
            <person name="Schleper C."/>
            <person name="Guy L."/>
            <person name="Ettema T.J."/>
        </authorList>
    </citation>
    <scope>NUCLEOTIDE SEQUENCE</scope>
</reference>
<dbReference type="InterPro" id="IPR032379">
    <property type="entry name" value="DUF4874"/>
</dbReference>
<comment type="caution">
    <text evidence="3">The sequence shown here is derived from an EMBL/GenBank/DDBJ whole genome shotgun (WGS) entry which is preliminary data.</text>
</comment>
<evidence type="ECO:0000256" key="1">
    <source>
        <dbReference type="SAM" id="MobiDB-lite"/>
    </source>
</evidence>
<feature type="domain" description="DUF4874" evidence="2">
    <location>
        <begin position="5"/>
        <end position="168"/>
    </location>
</feature>
<dbReference type="AlphaFoldDB" id="A0A0F9AV76"/>
<proteinExistence type="predicted"/>
<gene>
    <name evidence="3" type="ORF">LCGC14_2866940</name>
</gene>